<feature type="region of interest" description="Disordered" evidence="1">
    <location>
        <begin position="55"/>
        <end position="102"/>
    </location>
</feature>
<name>A0ABD1YMJ4_9MARC</name>
<dbReference type="AlphaFoldDB" id="A0ABD1YMJ4"/>
<evidence type="ECO:0000313" key="2">
    <source>
        <dbReference type="EMBL" id="KAL2631808.1"/>
    </source>
</evidence>
<evidence type="ECO:0000313" key="3">
    <source>
        <dbReference type="Proteomes" id="UP001605036"/>
    </source>
</evidence>
<accession>A0ABD1YMJ4</accession>
<proteinExistence type="predicted"/>
<gene>
    <name evidence="2" type="ORF">R1flu_016494</name>
</gene>
<dbReference type="Proteomes" id="UP001605036">
    <property type="component" value="Unassembled WGS sequence"/>
</dbReference>
<reference evidence="2 3" key="1">
    <citation type="submission" date="2024-09" db="EMBL/GenBank/DDBJ databases">
        <title>Chromosome-scale assembly of Riccia fluitans.</title>
        <authorList>
            <person name="Paukszto L."/>
            <person name="Sawicki J."/>
            <person name="Karawczyk K."/>
            <person name="Piernik-Szablinska J."/>
            <person name="Szczecinska M."/>
            <person name="Mazdziarz M."/>
        </authorList>
    </citation>
    <scope>NUCLEOTIDE SEQUENCE [LARGE SCALE GENOMIC DNA]</scope>
    <source>
        <strain evidence="2">Rf_01</strain>
        <tissue evidence="2">Aerial parts of the thallus</tissue>
    </source>
</reference>
<protein>
    <submittedName>
        <fullName evidence="2">Uncharacterized protein</fullName>
    </submittedName>
</protein>
<feature type="region of interest" description="Disordered" evidence="1">
    <location>
        <begin position="1"/>
        <end position="34"/>
    </location>
</feature>
<dbReference type="EMBL" id="JBHFFA010000004">
    <property type="protein sequence ID" value="KAL2631808.1"/>
    <property type="molecule type" value="Genomic_DNA"/>
</dbReference>
<organism evidence="2 3">
    <name type="scientific">Riccia fluitans</name>
    <dbReference type="NCBI Taxonomy" id="41844"/>
    <lineage>
        <taxon>Eukaryota</taxon>
        <taxon>Viridiplantae</taxon>
        <taxon>Streptophyta</taxon>
        <taxon>Embryophyta</taxon>
        <taxon>Marchantiophyta</taxon>
        <taxon>Marchantiopsida</taxon>
        <taxon>Marchantiidae</taxon>
        <taxon>Marchantiales</taxon>
        <taxon>Ricciaceae</taxon>
        <taxon>Riccia</taxon>
    </lineage>
</organism>
<keyword evidence="3" id="KW-1185">Reference proteome</keyword>
<comment type="caution">
    <text evidence="2">The sequence shown here is derived from an EMBL/GenBank/DDBJ whole genome shotgun (WGS) entry which is preliminary data.</text>
</comment>
<evidence type="ECO:0000256" key="1">
    <source>
        <dbReference type="SAM" id="MobiDB-lite"/>
    </source>
</evidence>
<sequence>MTTRGVPGKQELELGHTQQRLDLPGTPLASGVSTHPAKYDVPRVLAQCVGSRVSPYPPPVLRERSDCPPVVRKRSGPVRQSVPLGPQSQIDPSAEAGFCPGGSSQIGRRLLAQLADTGRKAAA</sequence>